<evidence type="ECO:0000313" key="4">
    <source>
        <dbReference type="Proteomes" id="UP000823750"/>
    </source>
</evidence>
<feature type="signal peptide" evidence="1">
    <location>
        <begin position="1"/>
        <end position="28"/>
    </location>
</feature>
<dbReference type="PANTHER" id="PTHR30535">
    <property type="entry name" value="VITAMIN B12-BINDING PROTEIN"/>
    <property type="match status" value="1"/>
</dbReference>
<dbReference type="InterPro" id="IPR050902">
    <property type="entry name" value="ABC_Transporter_SBP"/>
</dbReference>
<evidence type="ECO:0000259" key="2">
    <source>
        <dbReference type="PROSITE" id="PS50983"/>
    </source>
</evidence>
<evidence type="ECO:0000256" key="1">
    <source>
        <dbReference type="SAM" id="SignalP"/>
    </source>
</evidence>
<sequence>MKHSFAAGLILTALIIMTVSCSPGGSTACAYDTVFYRPEYASGFEIAGNKGKASRVIRVFSAWQGADSTAMELFIARDGEEPPAGFRGQTIADHAARLAVMSSSYIGMLSCIDACDSVAAVSGKRFISDKSILGRIDSILETGSDSAPDYEGMLARGIDLVLIYGVASRSTMEKRLAHLGIPYLYMGEYLESDPLGRAEWMVALAEIIGDRERGERAFSIIEERYDSLRTMAAAMADCYRPKVMLNAPYGDTWFMASPISAVARMIWDAGGEYVYHGHMTNRSTPVSREDAFMLASEADIWLDTGNIATMKELMRSCPGFSSVKCVRDGMVYNNDARTSPGGGNEYWETSPARPDLVLGDLISILHPDRLTDGDSLYYYRRIE</sequence>
<organism evidence="3 4">
    <name type="scientific">Candidatus Cryptobacteroides excrementavium</name>
    <dbReference type="NCBI Taxonomy" id="2840759"/>
    <lineage>
        <taxon>Bacteria</taxon>
        <taxon>Pseudomonadati</taxon>
        <taxon>Bacteroidota</taxon>
        <taxon>Bacteroidia</taxon>
        <taxon>Bacteroidales</taxon>
        <taxon>Candidatus Cryptobacteroides</taxon>
    </lineage>
</organism>
<dbReference type="PROSITE" id="PS51257">
    <property type="entry name" value="PROKAR_LIPOPROTEIN"/>
    <property type="match status" value="1"/>
</dbReference>
<dbReference type="Pfam" id="PF01497">
    <property type="entry name" value="Peripla_BP_2"/>
    <property type="match status" value="1"/>
</dbReference>
<dbReference type="AlphaFoldDB" id="A0A9D9NRQ3"/>
<dbReference type="PANTHER" id="PTHR30535:SF34">
    <property type="entry name" value="MOLYBDATE-BINDING PROTEIN MOLA"/>
    <property type="match status" value="1"/>
</dbReference>
<gene>
    <name evidence="3" type="ORF">IAB78_03985</name>
</gene>
<dbReference type="GO" id="GO:0071281">
    <property type="term" value="P:cellular response to iron ion"/>
    <property type="evidence" value="ECO:0007669"/>
    <property type="project" value="TreeGrafter"/>
</dbReference>
<feature type="domain" description="Fe/B12 periplasmic-binding" evidence="2">
    <location>
        <begin position="97"/>
        <end position="369"/>
    </location>
</feature>
<dbReference type="PROSITE" id="PS50983">
    <property type="entry name" value="FE_B12_PBP"/>
    <property type="match status" value="1"/>
</dbReference>
<protein>
    <submittedName>
        <fullName evidence="3">ABC transporter substrate-binding protein</fullName>
    </submittedName>
</protein>
<reference evidence="3" key="1">
    <citation type="submission" date="2020-10" db="EMBL/GenBank/DDBJ databases">
        <authorList>
            <person name="Gilroy R."/>
        </authorList>
    </citation>
    <scope>NUCLEOTIDE SEQUENCE</scope>
    <source>
        <strain evidence="3">B2-16538</strain>
    </source>
</reference>
<dbReference type="InterPro" id="IPR002491">
    <property type="entry name" value="ABC_transptr_periplasmic_BD"/>
</dbReference>
<name>A0A9D9NRQ3_9BACT</name>
<dbReference type="SUPFAM" id="SSF53807">
    <property type="entry name" value="Helical backbone' metal receptor"/>
    <property type="match status" value="1"/>
</dbReference>
<dbReference type="EMBL" id="JADILX010000070">
    <property type="protein sequence ID" value="MBO8485568.1"/>
    <property type="molecule type" value="Genomic_DNA"/>
</dbReference>
<reference evidence="3" key="2">
    <citation type="journal article" date="2021" name="PeerJ">
        <title>Extensive microbial diversity within the chicken gut microbiome revealed by metagenomics and culture.</title>
        <authorList>
            <person name="Gilroy R."/>
            <person name="Ravi A."/>
            <person name="Getino M."/>
            <person name="Pursley I."/>
            <person name="Horton D.L."/>
            <person name="Alikhan N.F."/>
            <person name="Baker D."/>
            <person name="Gharbi K."/>
            <person name="Hall N."/>
            <person name="Watson M."/>
            <person name="Adriaenssens E.M."/>
            <person name="Foster-Nyarko E."/>
            <person name="Jarju S."/>
            <person name="Secka A."/>
            <person name="Antonio M."/>
            <person name="Oren A."/>
            <person name="Chaudhuri R.R."/>
            <person name="La Ragione R."/>
            <person name="Hildebrand F."/>
            <person name="Pallen M.J."/>
        </authorList>
    </citation>
    <scope>NUCLEOTIDE SEQUENCE</scope>
    <source>
        <strain evidence="3">B2-16538</strain>
    </source>
</reference>
<accession>A0A9D9NRQ3</accession>
<dbReference type="Gene3D" id="3.40.50.1980">
    <property type="entry name" value="Nitrogenase molybdenum iron protein domain"/>
    <property type="match status" value="2"/>
</dbReference>
<evidence type="ECO:0000313" key="3">
    <source>
        <dbReference type="EMBL" id="MBO8485568.1"/>
    </source>
</evidence>
<proteinExistence type="predicted"/>
<feature type="chain" id="PRO_5038996529" evidence="1">
    <location>
        <begin position="29"/>
        <end position="383"/>
    </location>
</feature>
<dbReference type="Proteomes" id="UP000823750">
    <property type="component" value="Unassembled WGS sequence"/>
</dbReference>
<keyword evidence="1" id="KW-0732">Signal</keyword>
<comment type="caution">
    <text evidence="3">The sequence shown here is derived from an EMBL/GenBank/DDBJ whole genome shotgun (WGS) entry which is preliminary data.</text>
</comment>